<feature type="region of interest" description="Disordered" evidence="6">
    <location>
        <begin position="317"/>
        <end position="386"/>
    </location>
</feature>
<feature type="domain" description="Cytoskeleton-associated protein 2 C-terminal" evidence="7">
    <location>
        <begin position="414"/>
        <end position="774"/>
    </location>
</feature>
<keyword evidence="9" id="KW-1185">Reference proteome</keyword>
<feature type="compositionally biased region" description="Basic and acidic residues" evidence="6">
    <location>
        <begin position="630"/>
        <end position="647"/>
    </location>
</feature>
<dbReference type="PANTHER" id="PTHR16076">
    <property type="entry name" value="CYTOSKELETON ASSOCIATED PROTEIN 2-RELATED"/>
    <property type="match status" value="1"/>
</dbReference>
<dbReference type="AlphaFoldDB" id="M7AY62"/>
<organism evidence="8 9">
    <name type="scientific">Chelonia mydas</name>
    <name type="common">Green sea-turtle</name>
    <name type="synonym">Chelonia agassizi</name>
    <dbReference type="NCBI Taxonomy" id="8469"/>
    <lineage>
        <taxon>Eukaryota</taxon>
        <taxon>Metazoa</taxon>
        <taxon>Chordata</taxon>
        <taxon>Craniata</taxon>
        <taxon>Vertebrata</taxon>
        <taxon>Euteleostomi</taxon>
        <taxon>Archelosauria</taxon>
        <taxon>Testudinata</taxon>
        <taxon>Testudines</taxon>
        <taxon>Cryptodira</taxon>
        <taxon>Durocryptodira</taxon>
        <taxon>Americhelydia</taxon>
        <taxon>Chelonioidea</taxon>
        <taxon>Cheloniidae</taxon>
        <taxon>Chelonia</taxon>
    </lineage>
</organism>
<dbReference type="InterPro" id="IPR029197">
    <property type="entry name" value="CKAP2_C"/>
</dbReference>
<evidence type="ECO:0000256" key="5">
    <source>
        <dbReference type="ARBA" id="ARBA00023212"/>
    </source>
</evidence>
<dbReference type="Pfam" id="PF15297">
    <property type="entry name" value="CKAP2_C"/>
    <property type="match status" value="1"/>
</dbReference>
<name>M7AY62_CHEMY</name>
<gene>
    <name evidence="8" type="ORF">UY3_14876</name>
</gene>
<comment type="subcellular location">
    <subcellularLocation>
        <location evidence="1">Cytoplasm</location>
        <location evidence="1">Cytoskeleton</location>
    </subcellularLocation>
</comment>
<evidence type="ECO:0000259" key="7">
    <source>
        <dbReference type="Pfam" id="PF15297"/>
    </source>
</evidence>
<feature type="compositionally biased region" description="Polar residues" evidence="6">
    <location>
        <begin position="117"/>
        <end position="127"/>
    </location>
</feature>
<proteinExistence type="inferred from homology"/>
<evidence type="ECO:0000313" key="8">
    <source>
        <dbReference type="EMBL" id="EMP28025.1"/>
    </source>
</evidence>
<accession>M7AY62</accession>
<feature type="region of interest" description="Disordered" evidence="6">
    <location>
        <begin position="630"/>
        <end position="664"/>
    </location>
</feature>
<feature type="region of interest" description="Disordered" evidence="6">
    <location>
        <begin position="145"/>
        <end position="178"/>
    </location>
</feature>
<reference evidence="9" key="1">
    <citation type="journal article" date="2013" name="Nat. Genet.">
        <title>The draft genomes of soft-shell turtle and green sea turtle yield insights into the development and evolution of the turtle-specific body plan.</title>
        <authorList>
            <person name="Wang Z."/>
            <person name="Pascual-Anaya J."/>
            <person name="Zadissa A."/>
            <person name="Li W."/>
            <person name="Niimura Y."/>
            <person name="Huang Z."/>
            <person name="Li C."/>
            <person name="White S."/>
            <person name="Xiong Z."/>
            <person name="Fang D."/>
            <person name="Wang B."/>
            <person name="Ming Y."/>
            <person name="Chen Y."/>
            <person name="Zheng Y."/>
            <person name="Kuraku S."/>
            <person name="Pignatelli M."/>
            <person name="Herrero J."/>
            <person name="Beal K."/>
            <person name="Nozawa M."/>
            <person name="Li Q."/>
            <person name="Wang J."/>
            <person name="Zhang H."/>
            <person name="Yu L."/>
            <person name="Shigenobu S."/>
            <person name="Wang J."/>
            <person name="Liu J."/>
            <person name="Flicek P."/>
            <person name="Searle S."/>
            <person name="Wang J."/>
            <person name="Kuratani S."/>
            <person name="Yin Y."/>
            <person name="Aken B."/>
            <person name="Zhang G."/>
            <person name="Irie N."/>
        </authorList>
    </citation>
    <scope>NUCLEOTIDE SEQUENCE [LARGE SCALE GENOMIC DNA]</scope>
</reference>
<evidence type="ECO:0000256" key="4">
    <source>
        <dbReference type="ARBA" id="ARBA00022553"/>
    </source>
</evidence>
<evidence type="ECO:0000256" key="2">
    <source>
        <dbReference type="ARBA" id="ARBA00009468"/>
    </source>
</evidence>
<keyword evidence="4" id="KW-0597">Phosphoprotein</keyword>
<dbReference type="eggNOG" id="ENOG502RUSI">
    <property type="taxonomic scope" value="Eukaryota"/>
</dbReference>
<evidence type="ECO:0000313" key="9">
    <source>
        <dbReference type="Proteomes" id="UP000031443"/>
    </source>
</evidence>
<keyword evidence="3" id="KW-0963">Cytoplasm</keyword>
<dbReference type="Proteomes" id="UP000031443">
    <property type="component" value="Unassembled WGS sequence"/>
</dbReference>
<dbReference type="PANTHER" id="PTHR16076:SF8">
    <property type="entry name" value="CYTOSKELETON-ASSOCIATED PROTEIN 2"/>
    <property type="match status" value="1"/>
</dbReference>
<evidence type="ECO:0000256" key="6">
    <source>
        <dbReference type="SAM" id="MobiDB-lite"/>
    </source>
</evidence>
<evidence type="ECO:0000256" key="3">
    <source>
        <dbReference type="ARBA" id="ARBA00022490"/>
    </source>
</evidence>
<feature type="compositionally biased region" description="Basic and acidic residues" evidence="6">
    <location>
        <begin position="655"/>
        <end position="664"/>
    </location>
</feature>
<protein>
    <submittedName>
        <fullName evidence="8">Cytoskeleton-associated protein 2</fullName>
    </submittedName>
</protein>
<dbReference type="STRING" id="8469.M7AY62"/>
<evidence type="ECO:0000256" key="1">
    <source>
        <dbReference type="ARBA" id="ARBA00004245"/>
    </source>
</evidence>
<dbReference type="InterPro" id="IPR026165">
    <property type="entry name" value="CKAP2_fam"/>
</dbReference>
<dbReference type="GO" id="GO:0007026">
    <property type="term" value="P:negative regulation of microtubule depolymerization"/>
    <property type="evidence" value="ECO:0007669"/>
    <property type="project" value="TreeGrafter"/>
</dbReference>
<feature type="region of interest" description="Disordered" evidence="6">
    <location>
        <begin position="117"/>
        <end position="136"/>
    </location>
</feature>
<dbReference type="GO" id="GO:0015630">
    <property type="term" value="C:microtubule cytoskeleton"/>
    <property type="evidence" value="ECO:0007669"/>
    <property type="project" value="TreeGrafter"/>
</dbReference>
<dbReference type="EMBL" id="KB565453">
    <property type="protein sequence ID" value="EMP28025.1"/>
    <property type="molecule type" value="Genomic_DNA"/>
</dbReference>
<keyword evidence="5" id="KW-0206">Cytoskeleton</keyword>
<sequence>MPQRQTGLCDKRLYKPKITSHLANPKGSVTFTPDQFGSLDPEVKVSRYAPVQCTGKSRHRQTAQQEQAPLNVRLLKPPYFSQMTVNDITLLKSLHKVLANLLDAILENLLVVSPDTTCNTSWSNNRTGKAASDKPEDKIKVLKSAKQKMEDKENANRPPGTQPSKTLKKSTASSKDETLKTTTILTDSTIGTNCSPEDFCSAINASKNELTYRVSFSQSFLHKRNIKEKQLIADNQNSDASLPKKHVPGSYCGKVIPSKINSFRKTLENEDAKSSLANQKPITPATKPAVRPSSTCSNNAVINNIKATNLASATKPIHAPPFQKRPPVRASHSTHSKSIQNKEKQIITRVSVNHMTVQRKPDRSGPPSLKTALHNAKPPSVPRAKRTEVPLRDVRLGTSVKSVSVTCGTKATQDSKAGNRKYVLPKETTEERRIRLAEWKVTKGKVIKRPPSTVLQVAQPETQASQETPKEPVESFWATIVEEDEQGLFSENVNKTLAECLHLTEQGFPGDEVHAMLEKLIQSVPDAKKLAKYWVCRMRLEQLGPIEKIIAVYEEAILAGAQPKDELRHTVADIMKNTDNLPKSVVEECVKEEVINKEANSSVENVEEVFKELNLDDEEKAEISNEVIKKEETDSSLKPRQETLPKESKKHRTKYKEQSKKSANYKTEDTLKDANLEFKTPEKEKEGSYLIKYNLSTTPYLESVKKKMQCEANDSAVKDIKFLTPVRRSRRLQEKLCKLPDMLKDHDPCVCSLEQLGELGAVNNAFIYRQNSALQEPIIHLEEQEEQ</sequence>
<comment type="similarity">
    <text evidence="2">Belongs to the CKAP2 family.</text>
</comment>